<feature type="region of interest" description="Disordered" evidence="1">
    <location>
        <begin position="51"/>
        <end position="74"/>
    </location>
</feature>
<dbReference type="AlphaFoldDB" id="A0A197JQU1"/>
<evidence type="ECO:0000256" key="1">
    <source>
        <dbReference type="SAM" id="MobiDB-lite"/>
    </source>
</evidence>
<dbReference type="OrthoDB" id="2412408at2759"/>
<accession>A0A197JQU1</accession>
<keyword evidence="3" id="KW-1185">Reference proteome</keyword>
<sequence length="216" mass="24535">MSCESCTGCFEAAPCSAPSPSLNGHISKAYRHFLKAARVCESLVVPLQQQDSTRTSVRTRQEEDNSDIDDYSNNSNKRIDHAFNTLIGILADNQFTAQTYLALAYKQLGPSAFLQMSRRLAHHGFWGRLLTWAFLFVEEDSERLLRLLVGQPQSEGEGESQDKQELKEEGQRAELVQRVNDEAEMFEVFNPAVSCQRVYWNPEPLPSLSLPLTHWR</sequence>
<organism evidence="2 3">
    <name type="scientific">Linnemannia elongata AG-77</name>
    <dbReference type="NCBI Taxonomy" id="1314771"/>
    <lineage>
        <taxon>Eukaryota</taxon>
        <taxon>Fungi</taxon>
        <taxon>Fungi incertae sedis</taxon>
        <taxon>Mucoromycota</taxon>
        <taxon>Mortierellomycotina</taxon>
        <taxon>Mortierellomycetes</taxon>
        <taxon>Mortierellales</taxon>
        <taxon>Mortierellaceae</taxon>
        <taxon>Linnemannia</taxon>
    </lineage>
</organism>
<dbReference type="Proteomes" id="UP000078512">
    <property type="component" value="Unassembled WGS sequence"/>
</dbReference>
<dbReference type="EMBL" id="KV442055">
    <property type="protein sequence ID" value="OAQ27642.1"/>
    <property type="molecule type" value="Genomic_DNA"/>
</dbReference>
<gene>
    <name evidence="2" type="ORF">K457DRAFT_139358</name>
</gene>
<protein>
    <submittedName>
        <fullName evidence="2">Uncharacterized protein</fullName>
    </submittedName>
</protein>
<reference evidence="2 3" key="1">
    <citation type="submission" date="2016-05" db="EMBL/GenBank/DDBJ databases">
        <title>Genome sequencing reveals origins of a unique bacterial endosymbiosis in the earliest lineages of terrestrial Fungi.</title>
        <authorList>
            <consortium name="DOE Joint Genome Institute"/>
            <person name="Uehling J."/>
            <person name="Gryganskyi A."/>
            <person name="Hameed K."/>
            <person name="Tschaplinski T."/>
            <person name="Misztal P."/>
            <person name="Wu S."/>
            <person name="Desiro A."/>
            <person name="Vande Pol N."/>
            <person name="Du Z.-Y."/>
            <person name="Zienkiewicz A."/>
            <person name="Zienkiewicz K."/>
            <person name="Morin E."/>
            <person name="Tisserant E."/>
            <person name="Splivallo R."/>
            <person name="Hainaut M."/>
            <person name="Henrissat B."/>
            <person name="Ohm R."/>
            <person name="Kuo A."/>
            <person name="Yan J."/>
            <person name="Lipzen A."/>
            <person name="Nolan M."/>
            <person name="Labutti K."/>
            <person name="Barry K."/>
            <person name="Goldstein A."/>
            <person name="Labbe J."/>
            <person name="Schadt C."/>
            <person name="Tuskan G."/>
            <person name="Grigoriev I."/>
            <person name="Martin F."/>
            <person name="Vilgalys R."/>
            <person name="Bonito G."/>
        </authorList>
    </citation>
    <scope>NUCLEOTIDE SEQUENCE [LARGE SCALE GENOMIC DNA]</scope>
    <source>
        <strain evidence="2 3">AG-77</strain>
    </source>
</reference>
<evidence type="ECO:0000313" key="2">
    <source>
        <dbReference type="EMBL" id="OAQ27642.1"/>
    </source>
</evidence>
<evidence type="ECO:0000313" key="3">
    <source>
        <dbReference type="Proteomes" id="UP000078512"/>
    </source>
</evidence>
<proteinExistence type="predicted"/>
<name>A0A197JQU1_9FUNG</name>